<dbReference type="Gene3D" id="3.40.50.300">
    <property type="entry name" value="P-loop containing nucleotide triphosphate hydrolases"/>
    <property type="match status" value="1"/>
</dbReference>
<dbReference type="RefSeq" id="WP_008817976.1">
    <property type="nucleotide sequence ID" value="NZ_AP025565.1"/>
</dbReference>
<dbReference type="InterPro" id="IPR051162">
    <property type="entry name" value="T4SS_component"/>
</dbReference>
<evidence type="ECO:0000313" key="2">
    <source>
        <dbReference type="EMBL" id="MCR0234306.1"/>
    </source>
</evidence>
<dbReference type="InterPro" id="IPR027417">
    <property type="entry name" value="P-loop_NTPase"/>
</dbReference>
<proteinExistence type="predicted"/>
<keyword evidence="2" id="KW-0067">ATP-binding</keyword>
<protein>
    <submittedName>
        <fullName evidence="2">ATP-binding protein</fullName>
    </submittedName>
</protein>
<dbReference type="PANTHER" id="PTHR30121:SF6">
    <property type="entry name" value="SLR6007 PROTEIN"/>
    <property type="match status" value="1"/>
</dbReference>
<dbReference type="SUPFAM" id="SSF52540">
    <property type="entry name" value="P-loop containing nucleoside triphosphate hydrolases"/>
    <property type="match status" value="1"/>
</dbReference>
<dbReference type="Pfam" id="PF19044">
    <property type="entry name" value="P-loop_TraG"/>
    <property type="match status" value="1"/>
</dbReference>
<dbReference type="EMBL" id="JAKTMA010000031">
    <property type="protein sequence ID" value="MCR0234306.1"/>
    <property type="molecule type" value="Genomic_DNA"/>
</dbReference>
<name>A0AAP2UPY9_CLOIN</name>
<accession>A0AAP2UPY9</accession>
<gene>
    <name evidence="2" type="ORF">MKC95_16170</name>
</gene>
<dbReference type="AlphaFoldDB" id="A0AAP2UPY9"/>
<sequence>MIKTLRNLFKQDKEKFAVPKSVQAVIPLKTMWEDGIFLVGRNKYAKTFKFEDINYAVASREDKEAMFLEYSELLNALDSGATTKITINNRRLNKADFEQTILIPMAAKDGKAADDGLDKYRKEYNKMLLDKATGANSIVQDKYVTISVCKKNIEEARNYFARVGADLIGHFNRLGSKCTELDANDKLRIFHDFYRTGEETAFSFDMAQTMRKGHDFKDYICPDSFEFEKDYFRIGNRYGRVIFLREYAAYIKDSMVAELCELNRNMMLSVDVVPVPTDEAVREVENRLLGVETNITNWQRKQNQNNNFSAVIPYDLEQQRKESKEFLDDLTTRDQRMMFAVLTMVHTADTKEQLDNDTEALLTTARKHLCQFAVLKYQQMDGLNTALPFGVRKIDALRTLTTESLAVFIPFRVQEIYHKDGVYYGQNVISKNMIIANRRHLLNGNSFILGVSGAGKSFTAKEEMTNIILTDPNADVIVIDPEREYSPLVKAMQGEVIHISATSENHINAMDMNSDYGDGANPVILKSEFILSLCEQLIGGASLGAKQKSIIDRCTASVYRYYQQGNYMGTPPTLQDFREELLKQNEPEAQEIALAIELFTDGSLNTFAKHTNVDTHSRLICYDILDLGKQLQPIGMLVVLDSILNRITMNRAKGRNTFIFIDEIYLLFQHEYSANFLFTLWKRVRKYGAYCTGITQNVDDLLQSHTARTMLANSEFIIMLNQASTDRIELAKLLNISDLQMSYITNVGAGQGLLKVGSSLVPFVNKFPRNTELYKLMTTKFGEV</sequence>
<comment type="caution">
    <text evidence="2">The sequence shown here is derived from an EMBL/GenBank/DDBJ whole genome shotgun (WGS) entry which is preliminary data.</text>
</comment>
<dbReference type="PANTHER" id="PTHR30121">
    <property type="entry name" value="UNCHARACTERIZED PROTEIN YJGR-RELATED"/>
    <property type="match status" value="1"/>
</dbReference>
<reference evidence="2" key="1">
    <citation type="journal article" date="2022" name="Clin. Infect. Dis.">
        <title>Association between Clostridium innocuum and antibiotic-associated diarrhea in adults and children: A cross-sectional study and comparative genomics analysis.</title>
        <authorList>
            <person name="Cherny K.E."/>
            <person name="Muscat E.B."/>
            <person name="Balaji A."/>
            <person name="Mukherjee J."/>
            <person name="Ozer E.A."/>
            <person name="Angarone M.P."/>
            <person name="Hauser A.R."/>
            <person name="Sichel J.S."/>
            <person name="Amponsah E."/>
            <person name="Kociolek L.K."/>
        </authorList>
    </citation>
    <scope>NUCLEOTIDE SEQUENCE</scope>
    <source>
        <strain evidence="2">NU1-AC-029v</strain>
    </source>
</reference>
<evidence type="ECO:0000259" key="1">
    <source>
        <dbReference type="Pfam" id="PF19044"/>
    </source>
</evidence>
<evidence type="ECO:0000313" key="3">
    <source>
        <dbReference type="Proteomes" id="UP001203972"/>
    </source>
</evidence>
<feature type="domain" description="TraG P-loop" evidence="1">
    <location>
        <begin position="439"/>
        <end position="746"/>
    </location>
</feature>
<organism evidence="2 3">
    <name type="scientific">Clostridium innocuum</name>
    <dbReference type="NCBI Taxonomy" id="1522"/>
    <lineage>
        <taxon>Bacteria</taxon>
        <taxon>Bacillati</taxon>
        <taxon>Bacillota</taxon>
        <taxon>Clostridia</taxon>
        <taxon>Eubacteriales</taxon>
        <taxon>Clostridiaceae</taxon>
        <taxon>Clostridium</taxon>
    </lineage>
</organism>
<keyword evidence="2" id="KW-0547">Nucleotide-binding</keyword>
<dbReference type="NCBIfam" id="NF045971">
    <property type="entry name" value="conju_CD1110"/>
    <property type="match status" value="1"/>
</dbReference>
<dbReference type="GO" id="GO:0005524">
    <property type="term" value="F:ATP binding"/>
    <property type="evidence" value="ECO:0007669"/>
    <property type="project" value="UniProtKB-KW"/>
</dbReference>
<dbReference type="Gene3D" id="1.10.8.730">
    <property type="match status" value="1"/>
</dbReference>
<dbReference type="InterPro" id="IPR043964">
    <property type="entry name" value="P-loop_TraG"/>
</dbReference>
<dbReference type="Proteomes" id="UP001203972">
    <property type="component" value="Unassembled WGS sequence"/>
</dbReference>